<dbReference type="Pfam" id="PF00082">
    <property type="entry name" value="Peptidase_S8"/>
    <property type="match status" value="1"/>
</dbReference>
<dbReference type="Gene3D" id="3.40.50.200">
    <property type="entry name" value="Peptidase S8/S53 domain"/>
    <property type="match status" value="1"/>
</dbReference>
<dbReference type="CDD" id="cd02120">
    <property type="entry name" value="PA_subtilisin_like"/>
    <property type="match status" value="1"/>
</dbReference>
<evidence type="ECO:0000256" key="2">
    <source>
        <dbReference type="ARBA" id="ARBA00022729"/>
    </source>
</evidence>
<name>A0ABQ8HIE9_9ROSI</name>
<dbReference type="Gene3D" id="3.50.30.30">
    <property type="match status" value="1"/>
</dbReference>
<accession>A0ABQ8HIE9</accession>
<gene>
    <name evidence="5" type="ORF">JRO89_XS10G0124900</name>
</gene>
<evidence type="ECO:0000256" key="1">
    <source>
        <dbReference type="ARBA" id="ARBA00011073"/>
    </source>
</evidence>
<dbReference type="InterPro" id="IPR036852">
    <property type="entry name" value="Peptidase_S8/S53_dom_sf"/>
</dbReference>
<dbReference type="PROSITE" id="PS51892">
    <property type="entry name" value="SUBTILASE"/>
    <property type="match status" value="1"/>
</dbReference>
<dbReference type="InterPro" id="IPR000209">
    <property type="entry name" value="Peptidase_S8/S53_dom"/>
</dbReference>
<organism evidence="5 6">
    <name type="scientific">Xanthoceras sorbifolium</name>
    <dbReference type="NCBI Taxonomy" id="99658"/>
    <lineage>
        <taxon>Eukaryota</taxon>
        <taxon>Viridiplantae</taxon>
        <taxon>Streptophyta</taxon>
        <taxon>Embryophyta</taxon>
        <taxon>Tracheophyta</taxon>
        <taxon>Spermatophyta</taxon>
        <taxon>Magnoliopsida</taxon>
        <taxon>eudicotyledons</taxon>
        <taxon>Gunneridae</taxon>
        <taxon>Pentapetalae</taxon>
        <taxon>rosids</taxon>
        <taxon>malvids</taxon>
        <taxon>Sapindales</taxon>
        <taxon>Sapindaceae</taxon>
        <taxon>Xanthoceroideae</taxon>
        <taxon>Xanthoceras</taxon>
    </lineage>
</organism>
<keyword evidence="6" id="KW-1185">Reference proteome</keyword>
<reference evidence="5 6" key="1">
    <citation type="submission" date="2021-02" db="EMBL/GenBank/DDBJ databases">
        <title>Plant Genome Project.</title>
        <authorList>
            <person name="Zhang R.-G."/>
        </authorList>
    </citation>
    <scope>NUCLEOTIDE SEQUENCE [LARGE SCALE GENOMIC DNA]</scope>
    <source>
        <tissue evidence="5">Leaves</tissue>
    </source>
</reference>
<comment type="caution">
    <text evidence="5">The sequence shown here is derived from an EMBL/GenBank/DDBJ whole genome shotgun (WGS) entry which is preliminary data.</text>
</comment>
<evidence type="ECO:0000313" key="5">
    <source>
        <dbReference type="EMBL" id="KAH7560846.1"/>
    </source>
</evidence>
<protein>
    <recommendedName>
        <fullName evidence="4">Peptidase S8/S53 domain-containing protein</fullName>
    </recommendedName>
</protein>
<dbReference type="EMBL" id="JAFEMO010000010">
    <property type="protein sequence ID" value="KAH7560846.1"/>
    <property type="molecule type" value="Genomic_DNA"/>
</dbReference>
<evidence type="ECO:0000259" key="4">
    <source>
        <dbReference type="Pfam" id="PF00082"/>
    </source>
</evidence>
<feature type="domain" description="Peptidase S8/S53" evidence="4">
    <location>
        <begin position="91"/>
        <end position="175"/>
    </location>
</feature>
<dbReference type="InterPro" id="IPR045051">
    <property type="entry name" value="SBT"/>
</dbReference>
<dbReference type="SUPFAM" id="SSF52743">
    <property type="entry name" value="Subtilisin-like"/>
    <property type="match status" value="1"/>
</dbReference>
<comment type="caution">
    <text evidence="3">Lacks conserved residue(s) required for the propagation of feature annotation.</text>
</comment>
<evidence type="ECO:0000256" key="3">
    <source>
        <dbReference type="PROSITE-ProRule" id="PRU01240"/>
    </source>
</evidence>
<comment type="similarity">
    <text evidence="1 3">Belongs to the peptidase S8 family.</text>
</comment>
<sequence>MDGKVALCFIAVVTRPTPITSVVSTIRVAGGVGVIVAMNPNDAFGPCSNDFLCVVVDYELGTQILFYICSTKSPMVKINPSRTLVGKPVLTKVASFSSRGPSSISQTIIKLDIAAPGVSILAASSPSYPLMDGGFAPNSGISKVTPIVSGIMALLKTLHPDWSSAAVRSAIVTTDSILKNYTAK</sequence>
<proteinExistence type="inferred from homology"/>
<dbReference type="PANTHER" id="PTHR10795">
    <property type="entry name" value="PROPROTEIN CONVERTASE SUBTILISIN/KEXIN"/>
    <property type="match status" value="1"/>
</dbReference>
<keyword evidence="2" id="KW-0732">Signal</keyword>
<dbReference type="Proteomes" id="UP000827721">
    <property type="component" value="Unassembled WGS sequence"/>
</dbReference>
<evidence type="ECO:0000313" key="6">
    <source>
        <dbReference type="Proteomes" id="UP000827721"/>
    </source>
</evidence>